<evidence type="ECO:0000313" key="11">
    <source>
        <dbReference type="Proteomes" id="UP000055045"/>
    </source>
</evidence>
<dbReference type="GO" id="GO:0005634">
    <property type="term" value="C:nucleus"/>
    <property type="evidence" value="ECO:0007669"/>
    <property type="project" value="UniProtKB-SubCell"/>
</dbReference>
<proteinExistence type="predicted"/>
<dbReference type="InterPro" id="IPR036236">
    <property type="entry name" value="Znf_C2H2_sf"/>
</dbReference>
<dbReference type="EMBL" id="LLXE01000156">
    <property type="protein sequence ID" value="KUM60889.1"/>
    <property type="molecule type" value="Genomic_DNA"/>
</dbReference>
<dbReference type="STRING" id="48697.A0A101MHY5"/>
<dbReference type="FunFam" id="3.30.160.60:FF:002343">
    <property type="entry name" value="Zinc finger protein 33A"/>
    <property type="match status" value="1"/>
</dbReference>
<evidence type="ECO:0000313" key="10">
    <source>
        <dbReference type="EMBL" id="KUM60889.1"/>
    </source>
</evidence>
<dbReference type="GO" id="GO:0000978">
    <property type="term" value="F:RNA polymerase II cis-regulatory region sequence-specific DNA binding"/>
    <property type="evidence" value="ECO:0007669"/>
    <property type="project" value="InterPro"/>
</dbReference>
<evidence type="ECO:0000256" key="5">
    <source>
        <dbReference type="ARBA" id="ARBA00022833"/>
    </source>
</evidence>
<dbReference type="GO" id="GO:0008270">
    <property type="term" value="F:zinc ion binding"/>
    <property type="evidence" value="ECO:0007669"/>
    <property type="project" value="UniProtKB-KW"/>
</dbReference>
<comment type="subcellular location">
    <subcellularLocation>
        <location evidence="1">Nucleus</location>
    </subcellularLocation>
</comment>
<evidence type="ECO:0000256" key="2">
    <source>
        <dbReference type="ARBA" id="ARBA00022723"/>
    </source>
</evidence>
<dbReference type="SUPFAM" id="SSF57667">
    <property type="entry name" value="beta-beta-alpha zinc fingers"/>
    <property type="match status" value="1"/>
</dbReference>
<feature type="region of interest" description="Disordered" evidence="8">
    <location>
        <begin position="72"/>
        <end position="125"/>
    </location>
</feature>
<sequence length="558" mass="62426">MAERPRTRRQRLCSWCCKSFTKDEHLARHVRTHTREKPFVCTICKKTFSRHDSLLRHSRSHRPSSAIFSNAAHSTENDSTHLPLNHHGEQASPFNNDYSIGTHEAPTDPDRLSSFGPRYPNSAHPGSAFHSLTTPAQPLAAVGSSVEERAQSNFDGAVAGLLTPGSQSQLTGLDPSLHGSSQDGSWVFGNASTQIPAWFADDDFDIGALNSEILMSTTNWVPPGTSGQYQNEPERDTLRPLVEDTLPSREELVQTHWYTFMGTSRTGYTTPDMGPEPTQVDEAYRASLAVKLQPHMPFLPLPSTDFLRQKDLLIAQTFHGTLLVWAKRAAPSKFKRASDYISLSEVFHTPQRAWKKWIQAEEQNRLLAGIHVHDVEMSELFLTDTYLRHSPEKLPPLSDDDLWAAATAEDWSEMIMSRLPDSSMHETHLRPPDTKADQAPLPLPPLSSNGFHAYLELEGLGTCAVEANNTNSPTQRQYCEENLVTFHELHIGLTKGNSLDPYCLPILWHSIFFSLYVNVNRLELVIGKEGFTEAQNHVTYARSWASSPRGNAAHSTPH</sequence>
<dbReference type="PROSITE" id="PS50157">
    <property type="entry name" value="ZINC_FINGER_C2H2_2"/>
    <property type="match status" value="2"/>
</dbReference>
<dbReference type="Proteomes" id="UP000055045">
    <property type="component" value="Unassembled WGS sequence"/>
</dbReference>
<keyword evidence="6" id="KW-0539">Nucleus</keyword>
<keyword evidence="11" id="KW-1185">Reference proteome</keyword>
<name>A0A101MHY5_PENFR</name>
<dbReference type="SMART" id="SM00355">
    <property type="entry name" value="ZnF_C2H2"/>
    <property type="match status" value="2"/>
</dbReference>
<dbReference type="PROSITE" id="PS00028">
    <property type="entry name" value="ZINC_FINGER_C2H2_1"/>
    <property type="match status" value="2"/>
</dbReference>
<evidence type="ECO:0000256" key="3">
    <source>
        <dbReference type="ARBA" id="ARBA00022737"/>
    </source>
</evidence>
<protein>
    <recommendedName>
        <fullName evidence="9">C2H2-type domain-containing protein</fullName>
    </recommendedName>
</protein>
<evidence type="ECO:0000256" key="1">
    <source>
        <dbReference type="ARBA" id="ARBA00004123"/>
    </source>
</evidence>
<evidence type="ECO:0000259" key="9">
    <source>
        <dbReference type="PROSITE" id="PS50157"/>
    </source>
</evidence>
<feature type="domain" description="C2H2-type" evidence="9">
    <location>
        <begin position="11"/>
        <end position="38"/>
    </location>
</feature>
<dbReference type="GO" id="GO:0000981">
    <property type="term" value="F:DNA-binding transcription factor activity, RNA polymerase II-specific"/>
    <property type="evidence" value="ECO:0007669"/>
    <property type="project" value="InterPro"/>
</dbReference>
<keyword evidence="4 7" id="KW-0863">Zinc-finger</keyword>
<evidence type="ECO:0000256" key="4">
    <source>
        <dbReference type="ARBA" id="ARBA00022771"/>
    </source>
</evidence>
<comment type="caution">
    <text evidence="10">The sequence shown here is derived from an EMBL/GenBank/DDBJ whole genome shotgun (WGS) entry which is preliminary data.</text>
</comment>
<organism evidence="10 11">
    <name type="scientific">Penicillium freii</name>
    <dbReference type="NCBI Taxonomy" id="48697"/>
    <lineage>
        <taxon>Eukaryota</taxon>
        <taxon>Fungi</taxon>
        <taxon>Dikarya</taxon>
        <taxon>Ascomycota</taxon>
        <taxon>Pezizomycotina</taxon>
        <taxon>Eurotiomycetes</taxon>
        <taxon>Eurotiomycetidae</taxon>
        <taxon>Eurotiales</taxon>
        <taxon>Aspergillaceae</taxon>
        <taxon>Penicillium</taxon>
    </lineage>
</organism>
<dbReference type="InterPro" id="IPR051059">
    <property type="entry name" value="VerF-like"/>
</dbReference>
<dbReference type="PANTHER" id="PTHR40626:SF11">
    <property type="entry name" value="ZINC FINGER PROTEIN YPR022C"/>
    <property type="match status" value="1"/>
</dbReference>
<evidence type="ECO:0000256" key="7">
    <source>
        <dbReference type="PROSITE-ProRule" id="PRU00042"/>
    </source>
</evidence>
<evidence type="ECO:0000256" key="6">
    <source>
        <dbReference type="ARBA" id="ARBA00023242"/>
    </source>
</evidence>
<evidence type="ECO:0000256" key="8">
    <source>
        <dbReference type="SAM" id="MobiDB-lite"/>
    </source>
</evidence>
<dbReference type="InterPro" id="IPR013087">
    <property type="entry name" value="Znf_C2H2_type"/>
</dbReference>
<reference evidence="10 11" key="1">
    <citation type="submission" date="2015-10" db="EMBL/GenBank/DDBJ databases">
        <title>Genome sequencing of Penicillium freii.</title>
        <authorList>
            <person name="Nguyen H.D."/>
            <person name="Visagie C.M."/>
            <person name="Seifert K.A."/>
        </authorList>
    </citation>
    <scope>NUCLEOTIDE SEQUENCE [LARGE SCALE GENOMIC DNA]</scope>
    <source>
        <strain evidence="10 11">DAOM 242723</strain>
    </source>
</reference>
<keyword evidence="3" id="KW-0677">Repeat</keyword>
<dbReference type="AlphaFoldDB" id="A0A101MHY5"/>
<dbReference type="PANTHER" id="PTHR40626">
    <property type="entry name" value="MIP31509P"/>
    <property type="match status" value="1"/>
</dbReference>
<feature type="domain" description="C2H2-type" evidence="9">
    <location>
        <begin position="39"/>
        <end position="66"/>
    </location>
</feature>
<keyword evidence="2" id="KW-0479">Metal-binding</keyword>
<gene>
    <name evidence="10" type="ORF">ACN42_g6233</name>
</gene>
<accession>A0A101MHY5</accession>
<dbReference type="GO" id="GO:0000785">
    <property type="term" value="C:chromatin"/>
    <property type="evidence" value="ECO:0007669"/>
    <property type="project" value="TreeGrafter"/>
</dbReference>
<keyword evidence="5" id="KW-0862">Zinc</keyword>
<dbReference type="Gene3D" id="3.30.160.60">
    <property type="entry name" value="Classic Zinc Finger"/>
    <property type="match status" value="2"/>
</dbReference>
<dbReference type="Pfam" id="PF00096">
    <property type="entry name" value="zf-C2H2"/>
    <property type="match status" value="1"/>
</dbReference>